<dbReference type="InterPro" id="IPR014710">
    <property type="entry name" value="RmlC-like_jellyroll"/>
</dbReference>
<evidence type="ECO:0000313" key="5">
    <source>
        <dbReference type="EMBL" id="CAF1250981.1"/>
    </source>
</evidence>
<dbReference type="EMBL" id="CAJNOJ010000223">
    <property type="protein sequence ID" value="CAF1309420.1"/>
    <property type="molecule type" value="Genomic_DNA"/>
</dbReference>
<comment type="caution">
    <text evidence="5">The sequence shown here is derived from an EMBL/GenBank/DDBJ whole genome shotgun (WGS) entry which is preliminary data.</text>
</comment>
<dbReference type="SUPFAM" id="SSF51206">
    <property type="entry name" value="cAMP-binding domain-like"/>
    <property type="match status" value="1"/>
</dbReference>
<comment type="similarity">
    <text evidence="1">Belongs to the cAMP-dependent kinase regulatory chain family.</text>
</comment>
<organism evidence="5 7">
    <name type="scientific">Adineta ricciae</name>
    <name type="common">Rotifer</name>
    <dbReference type="NCBI Taxonomy" id="249248"/>
    <lineage>
        <taxon>Eukaryota</taxon>
        <taxon>Metazoa</taxon>
        <taxon>Spiralia</taxon>
        <taxon>Gnathifera</taxon>
        <taxon>Rotifera</taxon>
        <taxon>Eurotatoria</taxon>
        <taxon>Bdelloidea</taxon>
        <taxon>Adinetida</taxon>
        <taxon>Adinetidae</taxon>
        <taxon>Adineta</taxon>
    </lineage>
</organism>
<feature type="domain" description="Cyclic nucleotide-binding" evidence="4">
    <location>
        <begin position="26"/>
        <end position="147"/>
    </location>
</feature>
<dbReference type="CDD" id="cd00038">
    <property type="entry name" value="CAP_ED"/>
    <property type="match status" value="1"/>
</dbReference>
<dbReference type="PANTHER" id="PTHR11635">
    <property type="entry name" value="CAMP-DEPENDENT PROTEIN KINASE REGULATORY CHAIN"/>
    <property type="match status" value="1"/>
</dbReference>
<dbReference type="AlphaFoldDB" id="A0A815A2K4"/>
<dbReference type="PANTHER" id="PTHR11635:SF152">
    <property type="entry name" value="CAMP-DEPENDENT PROTEIN KINASE TYPE I REGULATORY SUBUNIT-RELATED"/>
    <property type="match status" value="1"/>
</dbReference>
<dbReference type="EMBL" id="CAJNOR010002125">
    <property type="protein sequence ID" value="CAF1250981.1"/>
    <property type="molecule type" value="Genomic_DNA"/>
</dbReference>
<dbReference type="InterPro" id="IPR050503">
    <property type="entry name" value="cAMP-dep_PK_reg_su-like"/>
</dbReference>
<dbReference type="Proteomes" id="UP000663852">
    <property type="component" value="Unassembled WGS sequence"/>
</dbReference>
<dbReference type="PROSITE" id="PS50042">
    <property type="entry name" value="CNMP_BINDING_3"/>
    <property type="match status" value="1"/>
</dbReference>
<dbReference type="GO" id="GO:0005829">
    <property type="term" value="C:cytosol"/>
    <property type="evidence" value="ECO:0007669"/>
    <property type="project" value="TreeGrafter"/>
</dbReference>
<dbReference type="Pfam" id="PF00027">
    <property type="entry name" value="cNMP_binding"/>
    <property type="match status" value="1"/>
</dbReference>
<gene>
    <name evidence="6" type="ORF">EDS130_LOCUS31054</name>
    <name evidence="5" type="ORF">XAT740_LOCUS26255</name>
</gene>
<proteinExistence type="inferred from homology"/>
<evidence type="ECO:0000259" key="4">
    <source>
        <dbReference type="PROSITE" id="PS50042"/>
    </source>
</evidence>
<evidence type="ECO:0000256" key="3">
    <source>
        <dbReference type="ARBA" id="ARBA00023149"/>
    </source>
</evidence>
<sequence>MPLKEKSMHYHNCGTIVQVFSKTIGLFHSLTDDEIKEISMNCSEISFKENEFVINQGQKEKTVYFVKTGSVIFKSTNSEISSSFIQVLRAGEYFGIKGLFLNQNQHGLSVQALENTNLYCMNGDKFEKYLVPVLVRFKFIHEQYELLLNSM</sequence>
<dbReference type="Gene3D" id="2.60.120.10">
    <property type="entry name" value="Jelly Rolls"/>
    <property type="match status" value="1"/>
</dbReference>
<evidence type="ECO:0000256" key="1">
    <source>
        <dbReference type="ARBA" id="ARBA00005753"/>
    </source>
</evidence>
<keyword evidence="2" id="KW-0547">Nucleotide-binding</keyword>
<dbReference type="SMART" id="SM00100">
    <property type="entry name" value="cNMP"/>
    <property type="match status" value="1"/>
</dbReference>
<evidence type="ECO:0000313" key="6">
    <source>
        <dbReference type="EMBL" id="CAF1309420.1"/>
    </source>
</evidence>
<keyword evidence="3" id="KW-0114">cAMP</keyword>
<protein>
    <recommendedName>
        <fullName evidence="4">Cyclic nucleotide-binding domain-containing protein</fullName>
    </recommendedName>
</protein>
<dbReference type="GO" id="GO:0005952">
    <property type="term" value="C:cAMP-dependent protein kinase complex"/>
    <property type="evidence" value="ECO:0007669"/>
    <property type="project" value="InterPro"/>
</dbReference>
<dbReference type="InterPro" id="IPR018490">
    <property type="entry name" value="cNMP-bd_dom_sf"/>
</dbReference>
<keyword evidence="7" id="KW-1185">Reference proteome</keyword>
<reference evidence="5" key="1">
    <citation type="submission" date="2021-02" db="EMBL/GenBank/DDBJ databases">
        <authorList>
            <person name="Nowell W R."/>
        </authorList>
    </citation>
    <scope>NUCLEOTIDE SEQUENCE</scope>
</reference>
<name>A0A815A2K4_ADIRI</name>
<evidence type="ECO:0000313" key="7">
    <source>
        <dbReference type="Proteomes" id="UP000663828"/>
    </source>
</evidence>
<dbReference type="Proteomes" id="UP000663828">
    <property type="component" value="Unassembled WGS sequence"/>
</dbReference>
<dbReference type="InterPro" id="IPR000595">
    <property type="entry name" value="cNMP-bd_dom"/>
</dbReference>
<dbReference type="OrthoDB" id="299090at2759"/>
<accession>A0A815A2K4</accession>
<dbReference type="GO" id="GO:0030552">
    <property type="term" value="F:cAMP binding"/>
    <property type="evidence" value="ECO:0007669"/>
    <property type="project" value="UniProtKB-KW"/>
</dbReference>
<keyword evidence="2" id="KW-0116">cAMP-binding</keyword>
<evidence type="ECO:0000256" key="2">
    <source>
        <dbReference type="ARBA" id="ARBA00022566"/>
    </source>
</evidence>